<dbReference type="InterPro" id="IPR019089">
    <property type="entry name" value="Cas_GSU0054"/>
</dbReference>
<evidence type="ECO:0008006" key="2">
    <source>
        <dbReference type="Google" id="ProtNLM"/>
    </source>
</evidence>
<accession>A0A0W8FAJ4</accession>
<dbReference type="AlphaFoldDB" id="A0A0W8FAJ4"/>
<dbReference type="NCBIfam" id="TIGR02165">
    <property type="entry name" value="cas5_6_GSU0054"/>
    <property type="match status" value="1"/>
</dbReference>
<protein>
    <recommendedName>
        <fullName evidence="2">CRISPR-associated protein Cas6 C-terminal domain-containing protein</fullName>
    </recommendedName>
</protein>
<evidence type="ECO:0000313" key="1">
    <source>
        <dbReference type="EMBL" id="KUG17924.1"/>
    </source>
</evidence>
<sequence>MITLQIEGSGAGGDRGKIFKAVPERPSVARFHICGGQPPKLTSALFLAERMHLALVNLSAGSCVFTGCDSSHRPLQGHVHAYIFCECDPERDGRGEITNITVYARLGFGPRERAALESLDRIWGPGELEVDLALQKLGRPEDFRGCALFGKSQSWVSRTPFLSTRHAKRTRAGVPKYDDSGLQKGSPEHDLLRLLGVAGFPRPLKVEPVRGTILGGREVSWHAFLRRRERREGKQAADGNGYGFRIEFAEAVQGPVAVGAESHFGMGGFVLFESENR</sequence>
<organism evidence="1">
    <name type="scientific">hydrocarbon metagenome</name>
    <dbReference type="NCBI Taxonomy" id="938273"/>
    <lineage>
        <taxon>unclassified sequences</taxon>
        <taxon>metagenomes</taxon>
        <taxon>ecological metagenomes</taxon>
    </lineage>
</organism>
<proteinExistence type="predicted"/>
<gene>
    <name evidence="1" type="ORF">ASZ90_012373</name>
</gene>
<dbReference type="EMBL" id="LNQE01001413">
    <property type="protein sequence ID" value="KUG17924.1"/>
    <property type="molecule type" value="Genomic_DNA"/>
</dbReference>
<reference evidence="1" key="1">
    <citation type="journal article" date="2015" name="Proc. Natl. Acad. Sci. U.S.A.">
        <title>Networks of energetic and metabolic interactions define dynamics in microbial communities.</title>
        <authorList>
            <person name="Embree M."/>
            <person name="Liu J.K."/>
            <person name="Al-Bassam M.M."/>
            <person name="Zengler K."/>
        </authorList>
    </citation>
    <scope>NUCLEOTIDE SEQUENCE</scope>
</reference>
<name>A0A0W8FAJ4_9ZZZZ</name>
<comment type="caution">
    <text evidence="1">The sequence shown here is derived from an EMBL/GenBank/DDBJ whole genome shotgun (WGS) entry which is preliminary data.</text>
</comment>